<feature type="transmembrane region" description="Helical" evidence="6">
    <location>
        <begin position="50"/>
        <end position="68"/>
    </location>
</feature>
<feature type="transmembrane region" description="Helical" evidence="6">
    <location>
        <begin position="139"/>
        <end position="157"/>
    </location>
</feature>
<evidence type="ECO:0000256" key="2">
    <source>
        <dbReference type="ARBA" id="ARBA00022448"/>
    </source>
</evidence>
<evidence type="ECO:0000313" key="8">
    <source>
        <dbReference type="EMBL" id="GGP08432.1"/>
    </source>
</evidence>
<keyword evidence="2" id="KW-0813">Transport</keyword>
<dbReference type="PANTHER" id="PTHR23534">
    <property type="entry name" value="MFS PERMEASE"/>
    <property type="match status" value="1"/>
</dbReference>
<feature type="transmembrane region" description="Helical" evidence="6">
    <location>
        <begin position="227"/>
        <end position="248"/>
    </location>
</feature>
<dbReference type="InterPro" id="IPR011701">
    <property type="entry name" value="MFS"/>
</dbReference>
<dbReference type="PROSITE" id="PS50850">
    <property type="entry name" value="MFS"/>
    <property type="match status" value="1"/>
</dbReference>
<feature type="transmembrane region" description="Helical" evidence="6">
    <location>
        <begin position="317"/>
        <end position="336"/>
    </location>
</feature>
<protein>
    <submittedName>
        <fullName evidence="8">Tetracycline resistance protein</fullName>
    </submittedName>
</protein>
<organism evidence="8 9">
    <name type="scientific">Oceanobacillus neutriphilus</name>
    <dbReference type="NCBI Taxonomy" id="531815"/>
    <lineage>
        <taxon>Bacteria</taxon>
        <taxon>Bacillati</taxon>
        <taxon>Bacillota</taxon>
        <taxon>Bacilli</taxon>
        <taxon>Bacillales</taxon>
        <taxon>Bacillaceae</taxon>
        <taxon>Oceanobacillus</taxon>
    </lineage>
</organism>
<name>A0ABQ2NRT0_9BACI</name>
<evidence type="ECO:0000256" key="6">
    <source>
        <dbReference type="SAM" id="Phobius"/>
    </source>
</evidence>
<dbReference type="Pfam" id="PF07690">
    <property type="entry name" value="MFS_1"/>
    <property type="match status" value="1"/>
</dbReference>
<feature type="transmembrane region" description="Helical" evidence="6">
    <location>
        <begin position="80"/>
        <end position="99"/>
    </location>
</feature>
<evidence type="ECO:0000259" key="7">
    <source>
        <dbReference type="PROSITE" id="PS50850"/>
    </source>
</evidence>
<dbReference type="PANTHER" id="PTHR23534:SF1">
    <property type="entry name" value="MAJOR FACILITATOR SUPERFAMILY PROTEIN"/>
    <property type="match status" value="1"/>
</dbReference>
<reference evidence="9" key="1">
    <citation type="journal article" date="2019" name="Int. J. Syst. Evol. Microbiol.">
        <title>The Global Catalogue of Microorganisms (GCM) 10K type strain sequencing project: providing services to taxonomists for standard genome sequencing and annotation.</title>
        <authorList>
            <consortium name="The Broad Institute Genomics Platform"/>
            <consortium name="The Broad Institute Genome Sequencing Center for Infectious Disease"/>
            <person name="Wu L."/>
            <person name="Ma J."/>
        </authorList>
    </citation>
    <scope>NUCLEOTIDE SEQUENCE [LARGE SCALE GENOMIC DNA]</scope>
    <source>
        <strain evidence="9">CGMCC 1.7693</strain>
    </source>
</reference>
<keyword evidence="3 6" id="KW-0812">Transmembrane</keyword>
<evidence type="ECO:0000313" key="9">
    <source>
        <dbReference type="Proteomes" id="UP000641206"/>
    </source>
</evidence>
<accession>A0ABQ2NRT0</accession>
<keyword evidence="5 6" id="KW-0472">Membrane</keyword>
<sequence length="410" mass="42942">MEIKERQKLYKKTMIVVVISQMLGGLGLSAGITVGALIAKDLLGTDQMAGLPIAIFTLGSALAAFLIGRVTKVKGRRVGLSFGYIIGGIGGIGVIYSTASANIPLLFISLFLYGSGTATNLFVRYAGTDIALPGKSAQSVGIAMMATTFGAIIGPNLSSTTSKLADSLNLPILTGQFILASFAFLFAGIILLIFLKPDPFFVAKYIEKHTTISVNEEQSVIQTNKKAILFGGTVLVVSQLLMIGVMTMTPVHIQHGGHGLSASGIVIAVHVAGMYLPSMLTGTLIEKFGANRVALLSGITLLLAAIIGFVAPVNSIFLLSIALFLLGLGWNFGLISGTDIVIQATNLNERPATQGKVDIFVAISGAFGGYISGVIVDSSSFGMLNVIAGIISIILILVIWNFSRKLSKTK</sequence>
<evidence type="ECO:0000256" key="3">
    <source>
        <dbReference type="ARBA" id="ARBA00022692"/>
    </source>
</evidence>
<feature type="transmembrane region" description="Helical" evidence="6">
    <location>
        <begin position="293"/>
        <end position="311"/>
    </location>
</feature>
<feature type="transmembrane region" description="Helical" evidence="6">
    <location>
        <begin position="12"/>
        <end position="38"/>
    </location>
</feature>
<proteinExistence type="predicted"/>
<feature type="transmembrane region" description="Helical" evidence="6">
    <location>
        <begin position="357"/>
        <end position="376"/>
    </location>
</feature>
<evidence type="ECO:0000256" key="4">
    <source>
        <dbReference type="ARBA" id="ARBA00022989"/>
    </source>
</evidence>
<feature type="transmembrane region" description="Helical" evidence="6">
    <location>
        <begin position="260"/>
        <end position="281"/>
    </location>
</feature>
<feature type="transmembrane region" description="Helical" evidence="6">
    <location>
        <begin position="177"/>
        <end position="195"/>
    </location>
</feature>
<feature type="transmembrane region" description="Helical" evidence="6">
    <location>
        <begin position="105"/>
        <end position="127"/>
    </location>
</feature>
<evidence type="ECO:0000256" key="5">
    <source>
        <dbReference type="ARBA" id="ARBA00023136"/>
    </source>
</evidence>
<dbReference type="Proteomes" id="UP000641206">
    <property type="component" value="Unassembled WGS sequence"/>
</dbReference>
<feature type="domain" description="Major facilitator superfamily (MFS) profile" evidence="7">
    <location>
        <begin position="13"/>
        <end position="407"/>
    </location>
</feature>
<evidence type="ECO:0000256" key="1">
    <source>
        <dbReference type="ARBA" id="ARBA00004651"/>
    </source>
</evidence>
<dbReference type="InterPro" id="IPR036259">
    <property type="entry name" value="MFS_trans_sf"/>
</dbReference>
<dbReference type="SUPFAM" id="SSF103473">
    <property type="entry name" value="MFS general substrate transporter"/>
    <property type="match status" value="1"/>
</dbReference>
<dbReference type="EMBL" id="BMLW01000002">
    <property type="protein sequence ID" value="GGP08432.1"/>
    <property type="molecule type" value="Genomic_DNA"/>
</dbReference>
<dbReference type="Gene3D" id="1.20.1250.20">
    <property type="entry name" value="MFS general substrate transporter like domains"/>
    <property type="match status" value="1"/>
</dbReference>
<feature type="transmembrane region" description="Helical" evidence="6">
    <location>
        <begin position="382"/>
        <end position="402"/>
    </location>
</feature>
<dbReference type="InterPro" id="IPR020846">
    <property type="entry name" value="MFS_dom"/>
</dbReference>
<keyword evidence="4 6" id="KW-1133">Transmembrane helix</keyword>
<keyword evidence="9" id="KW-1185">Reference proteome</keyword>
<comment type="caution">
    <text evidence="8">The sequence shown here is derived from an EMBL/GenBank/DDBJ whole genome shotgun (WGS) entry which is preliminary data.</text>
</comment>
<comment type="subcellular location">
    <subcellularLocation>
        <location evidence="1">Cell membrane</location>
        <topology evidence="1">Multi-pass membrane protein</topology>
    </subcellularLocation>
</comment>
<gene>
    <name evidence="8" type="ORF">GCM10011346_08450</name>
</gene>